<dbReference type="GO" id="GO:0000978">
    <property type="term" value="F:RNA polymerase II cis-regulatory region sequence-specific DNA binding"/>
    <property type="evidence" value="ECO:0007669"/>
    <property type="project" value="TreeGrafter"/>
</dbReference>
<keyword evidence="3 6" id="KW-0863">Zinc-finger</keyword>
<dbReference type="PROSITE" id="PS00028">
    <property type="entry name" value="ZINC_FINGER_C2H2_1"/>
    <property type="match status" value="2"/>
</dbReference>
<evidence type="ECO:0000313" key="10">
    <source>
        <dbReference type="WBParaSite" id="ACAC_0000213701-mRNA-1"/>
    </source>
</evidence>
<dbReference type="FunFam" id="3.30.160.60:FF:000125">
    <property type="entry name" value="Putative zinc finger protein 143"/>
    <property type="match status" value="1"/>
</dbReference>
<feature type="region of interest" description="Disordered" evidence="7">
    <location>
        <begin position="103"/>
        <end position="122"/>
    </location>
</feature>
<reference evidence="9" key="1">
    <citation type="submission" date="2012-09" db="EMBL/GenBank/DDBJ databases">
        <authorList>
            <person name="Martin A.A."/>
        </authorList>
    </citation>
    <scope>NUCLEOTIDE SEQUENCE</scope>
</reference>
<evidence type="ECO:0000256" key="4">
    <source>
        <dbReference type="ARBA" id="ARBA00022833"/>
    </source>
</evidence>
<evidence type="ECO:0000256" key="3">
    <source>
        <dbReference type="ARBA" id="ARBA00022771"/>
    </source>
</evidence>
<evidence type="ECO:0000256" key="7">
    <source>
        <dbReference type="SAM" id="MobiDB-lite"/>
    </source>
</evidence>
<dbReference type="PANTHER" id="PTHR23235">
    <property type="entry name" value="KRUEPPEL-LIKE TRANSCRIPTION FACTOR"/>
    <property type="match status" value="1"/>
</dbReference>
<evidence type="ECO:0000256" key="6">
    <source>
        <dbReference type="PROSITE-ProRule" id="PRU00042"/>
    </source>
</evidence>
<evidence type="ECO:0000313" key="9">
    <source>
        <dbReference type="Proteomes" id="UP000035642"/>
    </source>
</evidence>
<dbReference type="GO" id="GO:0000981">
    <property type="term" value="F:DNA-binding transcription factor activity, RNA polymerase II-specific"/>
    <property type="evidence" value="ECO:0007669"/>
    <property type="project" value="TreeGrafter"/>
</dbReference>
<reference evidence="10" key="2">
    <citation type="submission" date="2017-02" db="UniProtKB">
        <authorList>
            <consortium name="WormBaseParasite"/>
        </authorList>
    </citation>
    <scope>IDENTIFICATION</scope>
</reference>
<proteinExistence type="predicted"/>
<dbReference type="Gene3D" id="3.30.160.60">
    <property type="entry name" value="Classic Zinc Finger"/>
    <property type="match status" value="2"/>
</dbReference>
<dbReference type="STRING" id="6313.A0A0K0CX69"/>
<keyword evidence="1" id="KW-0479">Metal-binding</keyword>
<organism evidence="9 10">
    <name type="scientific">Angiostrongylus cantonensis</name>
    <name type="common">Rat lungworm</name>
    <dbReference type="NCBI Taxonomy" id="6313"/>
    <lineage>
        <taxon>Eukaryota</taxon>
        <taxon>Metazoa</taxon>
        <taxon>Ecdysozoa</taxon>
        <taxon>Nematoda</taxon>
        <taxon>Chromadorea</taxon>
        <taxon>Rhabditida</taxon>
        <taxon>Rhabditina</taxon>
        <taxon>Rhabditomorpha</taxon>
        <taxon>Strongyloidea</taxon>
        <taxon>Metastrongylidae</taxon>
        <taxon>Angiostrongylus</taxon>
    </lineage>
</organism>
<name>A0A0K0CX69_ANGCA</name>
<feature type="compositionally biased region" description="Polar residues" evidence="7">
    <location>
        <begin position="113"/>
        <end position="122"/>
    </location>
</feature>
<dbReference type="PANTHER" id="PTHR23235:SF142">
    <property type="entry name" value="ZINC FINGER PROTEIN 384"/>
    <property type="match status" value="1"/>
</dbReference>
<dbReference type="WBParaSite" id="ACAC_0000213701-mRNA-1">
    <property type="protein sequence ID" value="ACAC_0000213701-mRNA-1"/>
    <property type="gene ID" value="ACAC_0000213701"/>
</dbReference>
<dbReference type="SMART" id="SM00355">
    <property type="entry name" value="ZnF_C2H2"/>
    <property type="match status" value="2"/>
</dbReference>
<dbReference type="FunFam" id="3.30.160.60:FF:000065">
    <property type="entry name" value="B-cell CLL/lymphoma 6, member B"/>
    <property type="match status" value="1"/>
</dbReference>
<dbReference type="InterPro" id="IPR036236">
    <property type="entry name" value="Znf_C2H2_sf"/>
</dbReference>
<dbReference type="AlphaFoldDB" id="A0A0K0CX69"/>
<evidence type="ECO:0000256" key="5">
    <source>
        <dbReference type="ARBA" id="ARBA00023242"/>
    </source>
</evidence>
<dbReference type="SUPFAM" id="SSF57667">
    <property type="entry name" value="beta-beta-alpha zinc fingers"/>
    <property type="match status" value="1"/>
</dbReference>
<sequence length="208" mass="22680">MRKINVDDCNAPGSWFPKKVVITTDSRRFETTAWAHCSGNLISALSSNETPCPMENSPGTSLTVTASSDTASLDDLDCTRCGSTQDPSLSSINASSWYPSHTSALPPIPSPNPNTNFRLSSITSGTNIDTGSLINADSPLDNEDSEEPKKCEVDGCSRAFSLEANLKSHLKTHTGEKPHKCQFCERAFSHPYNLRVHISRRHKDKKLG</sequence>
<keyword evidence="2" id="KW-0677">Repeat</keyword>
<dbReference type="PROSITE" id="PS50157">
    <property type="entry name" value="ZINC_FINGER_C2H2_2"/>
    <property type="match status" value="2"/>
</dbReference>
<keyword evidence="9" id="KW-1185">Reference proteome</keyword>
<evidence type="ECO:0000256" key="1">
    <source>
        <dbReference type="ARBA" id="ARBA00022723"/>
    </source>
</evidence>
<evidence type="ECO:0000259" key="8">
    <source>
        <dbReference type="PROSITE" id="PS50157"/>
    </source>
</evidence>
<dbReference type="GO" id="GO:0008270">
    <property type="term" value="F:zinc ion binding"/>
    <property type="evidence" value="ECO:0007669"/>
    <property type="project" value="UniProtKB-KW"/>
</dbReference>
<accession>A0A0K0CX69</accession>
<feature type="region of interest" description="Disordered" evidence="7">
    <location>
        <begin position="128"/>
        <end position="149"/>
    </location>
</feature>
<keyword evidence="4" id="KW-0862">Zinc</keyword>
<protein>
    <submittedName>
        <fullName evidence="10">C2H2-type domain-containing protein</fullName>
    </submittedName>
</protein>
<evidence type="ECO:0000256" key="2">
    <source>
        <dbReference type="ARBA" id="ARBA00022737"/>
    </source>
</evidence>
<dbReference type="InterPro" id="IPR013087">
    <property type="entry name" value="Znf_C2H2_type"/>
</dbReference>
<feature type="domain" description="C2H2-type" evidence="8">
    <location>
        <begin position="179"/>
        <end position="207"/>
    </location>
</feature>
<dbReference type="Pfam" id="PF00096">
    <property type="entry name" value="zf-C2H2"/>
    <property type="match status" value="2"/>
</dbReference>
<feature type="domain" description="C2H2-type" evidence="8">
    <location>
        <begin position="149"/>
        <end position="178"/>
    </location>
</feature>
<dbReference type="Proteomes" id="UP000035642">
    <property type="component" value="Unassembled WGS sequence"/>
</dbReference>
<keyword evidence="5" id="KW-0539">Nucleus</keyword>